<evidence type="ECO:0000256" key="2">
    <source>
        <dbReference type="ARBA" id="ARBA00023315"/>
    </source>
</evidence>
<proteinExistence type="predicted"/>
<dbReference type="RefSeq" id="WP_074462510.1">
    <property type="nucleotide sequence ID" value="NZ_FMUR01000011.1"/>
</dbReference>
<feature type="domain" description="N-acetyltransferase" evidence="3">
    <location>
        <begin position="1"/>
        <end position="155"/>
    </location>
</feature>
<dbReference type="InterPro" id="IPR000182">
    <property type="entry name" value="GNAT_dom"/>
</dbReference>
<dbReference type="EMBL" id="FMUR01000011">
    <property type="protein sequence ID" value="SCY26191.1"/>
    <property type="molecule type" value="Genomic_DNA"/>
</dbReference>
<evidence type="ECO:0000313" key="5">
    <source>
        <dbReference type="Proteomes" id="UP000183047"/>
    </source>
</evidence>
<organism evidence="4 5">
    <name type="scientific">Butyrivibrio hungatei</name>
    <dbReference type="NCBI Taxonomy" id="185008"/>
    <lineage>
        <taxon>Bacteria</taxon>
        <taxon>Bacillati</taxon>
        <taxon>Bacillota</taxon>
        <taxon>Clostridia</taxon>
        <taxon>Lachnospirales</taxon>
        <taxon>Lachnospiraceae</taxon>
        <taxon>Butyrivibrio</taxon>
    </lineage>
</organism>
<dbReference type="Proteomes" id="UP000183047">
    <property type="component" value="Unassembled WGS sequence"/>
</dbReference>
<keyword evidence="4" id="KW-0689">Ribosomal protein</keyword>
<keyword evidence="5" id="KW-1185">Reference proteome</keyword>
<accession>A0A1G5EHD8</accession>
<name>A0A1G5EHD8_9FIRM</name>
<evidence type="ECO:0000313" key="4">
    <source>
        <dbReference type="EMBL" id="SCY26191.1"/>
    </source>
</evidence>
<dbReference type="Pfam" id="PF00583">
    <property type="entry name" value="Acetyltransf_1"/>
    <property type="match status" value="1"/>
</dbReference>
<keyword evidence="2" id="KW-0012">Acyltransferase</keyword>
<dbReference type="CDD" id="cd04301">
    <property type="entry name" value="NAT_SF"/>
    <property type="match status" value="1"/>
</dbReference>
<dbReference type="AlphaFoldDB" id="A0A1G5EHD8"/>
<dbReference type="PANTHER" id="PTHR10545:SF29">
    <property type="entry name" value="GH14572P-RELATED"/>
    <property type="match status" value="1"/>
</dbReference>
<evidence type="ECO:0000256" key="1">
    <source>
        <dbReference type="ARBA" id="ARBA00022679"/>
    </source>
</evidence>
<gene>
    <name evidence="4" type="ORF">SAMN02910451_01926</name>
</gene>
<protein>
    <submittedName>
        <fullName evidence="4">Ribosomal protein S18 acetylase RimI</fullName>
    </submittedName>
</protein>
<reference evidence="5" key="1">
    <citation type="submission" date="2016-10" db="EMBL/GenBank/DDBJ databases">
        <authorList>
            <person name="Varghese N."/>
            <person name="Submissions S."/>
        </authorList>
    </citation>
    <scope>NUCLEOTIDE SEQUENCE [LARGE SCALE GENOMIC DNA]</scope>
    <source>
        <strain evidence="5">XBD2006</strain>
    </source>
</reference>
<dbReference type="GO" id="GO:0005840">
    <property type="term" value="C:ribosome"/>
    <property type="evidence" value="ECO:0007669"/>
    <property type="project" value="UniProtKB-KW"/>
</dbReference>
<dbReference type="InterPro" id="IPR016181">
    <property type="entry name" value="Acyl_CoA_acyltransferase"/>
</dbReference>
<dbReference type="PROSITE" id="PS51186">
    <property type="entry name" value="GNAT"/>
    <property type="match status" value="1"/>
</dbReference>
<dbReference type="OrthoDB" id="9805924at2"/>
<dbReference type="Gene3D" id="3.40.630.30">
    <property type="match status" value="1"/>
</dbReference>
<keyword evidence="4" id="KW-0687">Ribonucleoprotein</keyword>
<evidence type="ECO:0000259" key="3">
    <source>
        <dbReference type="PROSITE" id="PS51186"/>
    </source>
</evidence>
<dbReference type="SUPFAM" id="SSF55729">
    <property type="entry name" value="Acyl-CoA N-acyltransferases (Nat)"/>
    <property type="match status" value="1"/>
</dbReference>
<dbReference type="InterPro" id="IPR051016">
    <property type="entry name" value="Diverse_Substrate_AcTransf"/>
</dbReference>
<keyword evidence="1" id="KW-0808">Transferase</keyword>
<dbReference type="GO" id="GO:0008080">
    <property type="term" value="F:N-acetyltransferase activity"/>
    <property type="evidence" value="ECO:0007669"/>
    <property type="project" value="TreeGrafter"/>
</dbReference>
<dbReference type="PANTHER" id="PTHR10545">
    <property type="entry name" value="DIAMINE N-ACETYLTRANSFERASE"/>
    <property type="match status" value="1"/>
</dbReference>
<sequence>MIIRDAQNKDIPQLLELLSEVLEIHAKIKPDYFVSGHTKYSEAELEAILKAEDLKVYVADEDGRVLGYAFCMLQETLHKPFVVSFKYMYIDDLCVDSACRGKGIGKKLFAHVCKEANALGCRDITLNVWEGNDSARAFYESLGMKVQKTTMEITL</sequence>